<dbReference type="PANTHER" id="PTHR28658">
    <property type="entry name" value="TRANSMEMBRANE PROTEIN 180"/>
    <property type="match status" value="1"/>
</dbReference>
<gene>
    <name evidence="4" type="primary">MFSD13A</name>
</gene>
<evidence type="ECO:0000313" key="4">
    <source>
        <dbReference type="RefSeq" id="XP_020823150.1"/>
    </source>
</evidence>
<evidence type="ECO:0000256" key="2">
    <source>
        <dbReference type="SAM" id="Phobius"/>
    </source>
</evidence>
<feature type="transmembrane region" description="Helical" evidence="2">
    <location>
        <begin position="105"/>
        <end position="127"/>
    </location>
</feature>
<feature type="transmembrane region" description="Helical" evidence="2">
    <location>
        <begin position="240"/>
        <end position="261"/>
    </location>
</feature>
<dbReference type="Gene3D" id="1.20.1250.20">
    <property type="entry name" value="MFS general substrate transporter like domains"/>
    <property type="match status" value="1"/>
</dbReference>
<evidence type="ECO:0000256" key="1">
    <source>
        <dbReference type="ARBA" id="ARBA00004141"/>
    </source>
</evidence>
<feature type="transmembrane region" description="Helical" evidence="2">
    <location>
        <begin position="49"/>
        <end position="64"/>
    </location>
</feature>
<keyword evidence="3" id="KW-1185">Reference proteome</keyword>
<dbReference type="GeneID" id="110194885"/>
<feature type="transmembrane region" description="Helical" evidence="2">
    <location>
        <begin position="15"/>
        <end position="37"/>
    </location>
</feature>
<dbReference type="SUPFAM" id="SSF103473">
    <property type="entry name" value="MFS general substrate transporter"/>
    <property type="match status" value="1"/>
</dbReference>
<dbReference type="Pfam" id="PF13347">
    <property type="entry name" value="MFS_2"/>
    <property type="match status" value="1"/>
</dbReference>
<keyword evidence="2 4" id="KW-0812">Transmembrane</keyword>
<dbReference type="InterPro" id="IPR040035">
    <property type="entry name" value="TMEM180"/>
</dbReference>
<dbReference type="InterPro" id="IPR036259">
    <property type="entry name" value="MFS_trans_sf"/>
</dbReference>
<feature type="transmembrane region" description="Helical" evidence="2">
    <location>
        <begin position="177"/>
        <end position="198"/>
    </location>
</feature>
<dbReference type="PANTHER" id="PTHR28658:SF3">
    <property type="entry name" value="TRANSMEMBRANE PROTEIN 180"/>
    <property type="match status" value="1"/>
</dbReference>
<accession>A0A6P5IMC1</accession>
<dbReference type="RefSeq" id="XP_020823150.1">
    <property type="nucleotide sequence ID" value="XM_020967491.1"/>
</dbReference>
<dbReference type="GO" id="GO:0016020">
    <property type="term" value="C:membrane"/>
    <property type="evidence" value="ECO:0007669"/>
    <property type="project" value="UniProtKB-SubCell"/>
</dbReference>
<sequence length="425" mass="47682">MAAQPLAWLSSLPTAVVYGSLSLFVSILHNVFLLYHVDTFVSVYKIDKLAFWVGETVFLLWNSLNDPLFGWLSDRVFLSSTPSAAGSLSVFASYTVWNKEDFSSFRVFCVVLAVCSGLGFTGATWLLRQRFETDRRMLGALHSASEGPDVEKPSADEGEKRVTLGEYLQQLARHRNFLWFVGMNLVQVFHCHFNSNFFPLFLEHLLSDQISLSMGSFLLGVSYIAPHLNNLYFLALCQRWGVYAVVRGLFLLKLGLSLLMLLAGPDHLHLLCIFIASNRVFTEGTCKLLTLVVTDLVDEDLVLNHRKQAASALLFGMVALVTKPGQTFAPLLGTWLLCFYTGHDIFQQPLLTPVGSARPWLDPPAPPRAPLRQGCFYLLVLVPIMCALLQLVTWSQFTLHGRRLHMVKAQRQSLSKPWALDIKTV</sequence>
<evidence type="ECO:0000313" key="3">
    <source>
        <dbReference type="Proteomes" id="UP000515140"/>
    </source>
</evidence>
<protein>
    <submittedName>
        <fullName evidence="4">Transmembrane protein 180 isoform X2</fullName>
    </submittedName>
</protein>
<dbReference type="CTD" id="79847"/>
<dbReference type="Proteomes" id="UP000515140">
    <property type="component" value="Unplaced"/>
</dbReference>
<name>A0A6P5IMC1_PHACI</name>
<keyword evidence="2" id="KW-1133">Transmembrane helix</keyword>
<comment type="subcellular location">
    <subcellularLocation>
        <location evidence="1">Membrane</location>
        <topology evidence="1">Multi-pass membrane protein</topology>
    </subcellularLocation>
</comment>
<feature type="transmembrane region" description="Helical" evidence="2">
    <location>
        <begin position="376"/>
        <end position="399"/>
    </location>
</feature>
<feature type="transmembrane region" description="Helical" evidence="2">
    <location>
        <begin position="210"/>
        <end position="228"/>
    </location>
</feature>
<dbReference type="AlphaFoldDB" id="A0A6P5IMC1"/>
<reference evidence="4" key="1">
    <citation type="submission" date="2025-08" db="UniProtKB">
        <authorList>
            <consortium name="RefSeq"/>
        </authorList>
    </citation>
    <scope>IDENTIFICATION</scope>
    <source>
        <tissue evidence="4">Spleen</tissue>
    </source>
</reference>
<keyword evidence="2" id="KW-0472">Membrane</keyword>
<organism evidence="3 4">
    <name type="scientific">Phascolarctos cinereus</name>
    <name type="common">Koala</name>
    <dbReference type="NCBI Taxonomy" id="38626"/>
    <lineage>
        <taxon>Eukaryota</taxon>
        <taxon>Metazoa</taxon>
        <taxon>Chordata</taxon>
        <taxon>Craniata</taxon>
        <taxon>Vertebrata</taxon>
        <taxon>Euteleostomi</taxon>
        <taxon>Mammalia</taxon>
        <taxon>Metatheria</taxon>
        <taxon>Diprotodontia</taxon>
        <taxon>Phascolarctidae</taxon>
        <taxon>Phascolarctos</taxon>
    </lineage>
</organism>
<proteinExistence type="predicted"/>